<accession>A0ABD0ZF44</accession>
<reference evidence="2 3" key="1">
    <citation type="submission" date="2024-07" db="EMBL/GenBank/DDBJ databases">
        <title>Chromosome-level genome assembly of the water stick insect Ranatra chinensis (Heteroptera: Nepidae).</title>
        <authorList>
            <person name="Liu X."/>
        </authorList>
    </citation>
    <scope>NUCLEOTIDE SEQUENCE [LARGE SCALE GENOMIC DNA]</scope>
    <source>
        <strain evidence="2">Cailab_2021Rc</strain>
        <tissue evidence="2">Muscle</tissue>
    </source>
</reference>
<evidence type="ECO:0000313" key="3">
    <source>
        <dbReference type="Proteomes" id="UP001558652"/>
    </source>
</evidence>
<keyword evidence="3" id="KW-1185">Reference proteome</keyword>
<dbReference type="PANTHER" id="PTHR10760">
    <property type="entry name" value="TORSIN"/>
    <property type="match status" value="1"/>
</dbReference>
<gene>
    <name evidence="2" type="ORF">AAG570_008751</name>
</gene>
<dbReference type="Gene3D" id="3.40.50.300">
    <property type="entry name" value="P-loop containing nucleotide triphosphate hydrolases"/>
    <property type="match status" value="1"/>
</dbReference>
<comment type="caution">
    <text evidence="2">The sequence shown here is derived from an EMBL/GenBank/DDBJ whole genome shotgun (WGS) entry which is preliminary data.</text>
</comment>
<dbReference type="Proteomes" id="UP001558652">
    <property type="component" value="Unassembled WGS sequence"/>
</dbReference>
<dbReference type="PRINTS" id="PR00300">
    <property type="entry name" value="CLPPROTEASEA"/>
</dbReference>
<evidence type="ECO:0000313" key="2">
    <source>
        <dbReference type="EMBL" id="KAL1138689.1"/>
    </source>
</evidence>
<dbReference type="SUPFAM" id="SSF52540">
    <property type="entry name" value="P-loop containing nucleoside triphosphate hydrolases"/>
    <property type="match status" value="1"/>
</dbReference>
<feature type="non-terminal residue" evidence="2">
    <location>
        <position position="1"/>
    </location>
</feature>
<evidence type="ECO:0000256" key="1">
    <source>
        <dbReference type="ARBA" id="ARBA00006235"/>
    </source>
</evidence>
<name>A0ABD0ZF44_9HEMI</name>
<dbReference type="InterPro" id="IPR027417">
    <property type="entry name" value="P-loop_NTPase"/>
</dbReference>
<dbReference type="Pfam" id="PF06309">
    <property type="entry name" value="Torsin"/>
    <property type="match status" value="1"/>
</dbReference>
<dbReference type="InterPro" id="IPR010448">
    <property type="entry name" value="Torsin"/>
</dbReference>
<dbReference type="GO" id="GO:0005737">
    <property type="term" value="C:cytoplasm"/>
    <property type="evidence" value="ECO:0007669"/>
    <property type="project" value="UniProtKB-ARBA"/>
</dbReference>
<proteinExistence type="inferred from homology"/>
<protein>
    <submittedName>
        <fullName evidence="2">Uncharacterized protein</fullName>
    </submittedName>
</protein>
<comment type="similarity">
    <text evidence="1">Belongs to the ClpA/ClpB family. Torsin subfamily.</text>
</comment>
<sequence length="238" mass="27602">LREDVKTQVYGQPLLLPIILPALSTHLNPNHTPKKPLVFSFHGWPGTGKNYVADFIAKNIYAEGVKSQFRKSYHGRIHFPHKSELDKYKKMLQDDLRSQVSKCSQSLFVFDEIEKMPDGIFEVLKPYLDYNSHIDHLDFRRSIFIFLSNLGSPQIIKRCSELSKAGLRRDEYKIKDFEMSVMNASYNEEGGLQRSSLISHHLIDYVVPFLPLEKIHVEQCISTTAKHQHIDLDEESRM</sequence>
<organism evidence="2 3">
    <name type="scientific">Ranatra chinensis</name>
    <dbReference type="NCBI Taxonomy" id="642074"/>
    <lineage>
        <taxon>Eukaryota</taxon>
        <taxon>Metazoa</taxon>
        <taxon>Ecdysozoa</taxon>
        <taxon>Arthropoda</taxon>
        <taxon>Hexapoda</taxon>
        <taxon>Insecta</taxon>
        <taxon>Pterygota</taxon>
        <taxon>Neoptera</taxon>
        <taxon>Paraneoptera</taxon>
        <taxon>Hemiptera</taxon>
        <taxon>Heteroptera</taxon>
        <taxon>Panheteroptera</taxon>
        <taxon>Nepomorpha</taxon>
        <taxon>Nepidae</taxon>
        <taxon>Ranatrinae</taxon>
        <taxon>Ranatra</taxon>
    </lineage>
</organism>
<dbReference type="PANTHER" id="PTHR10760:SF2">
    <property type="entry name" value="LD13476P-RELATED"/>
    <property type="match status" value="1"/>
</dbReference>
<dbReference type="AlphaFoldDB" id="A0ABD0ZF44"/>
<dbReference type="InterPro" id="IPR001270">
    <property type="entry name" value="ClpA/B"/>
</dbReference>
<dbReference type="EMBL" id="JBFDAA010000003">
    <property type="protein sequence ID" value="KAL1138689.1"/>
    <property type="molecule type" value="Genomic_DNA"/>
</dbReference>
<dbReference type="GO" id="GO:0012505">
    <property type="term" value="C:endomembrane system"/>
    <property type="evidence" value="ECO:0007669"/>
    <property type="project" value="UniProtKB-ARBA"/>
</dbReference>